<proteinExistence type="predicted"/>
<sequence>MDKNRIYFNAGFKSFDITRWSSGNSTWYEWVERSCRLMRRTSISSKIMEWICFTLKEASNDQKKVVRRWKITEKDAEHFSTRKQNEYGRFMSIL</sequence>
<reference evidence="2" key="1">
    <citation type="journal article" date="2011" name="Nature">
        <title>Genome sequence and analysis of the tuber crop potato.</title>
        <authorList>
            <consortium name="The Potato Genome Sequencing Consortium"/>
        </authorList>
    </citation>
    <scope>NUCLEOTIDE SEQUENCE [LARGE SCALE GENOMIC DNA]</scope>
    <source>
        <strain evidence="2">cv. DM1-3 516 R44</strain>
    </source>
</reference>
<name>M1D5S7_SOLTU</name>
<dbReference type="EnsemblPlants" id="PGSC0003DMT400082356">
    <property type="protein sequence ID" value="PGSC0003DMT400082356"/>
    <property type="gene ID" value="PGSC0003DMG400032496"/>
</dbReference>
<organism evidence="1 2">
    <name type="scientific">Solanum tuberosum</name>
    <name type="common">Potato</name>
    <dbReference type="NCBI Taxonomy" id="4113"/>
    <lineage>
        <taxon>Eukaryota</taxon>
        <taxon>Viridiplantae</taxon>
        <taxon>Streptophyta</taxon>
        <taxon>Embryophyta</taxon>
        <taxon>Tracheophyta</taxon>
        <taxon>Spermatophyta</taxon>
        <taxon>Magnoliopsida</taxon>
        <taxon>eudicotyledons</taxon>
        <taxon>Gunneridae</taxon>
        <taxon>Pentapetalae</taxon>
        <taxon>asterids</taxon>
        <taxon>lamiids</taxon>
        <taxon>Solanales</taxon>
        <taxon>Solanaceae</taxon>
        <taxon>Solanoideae</taxon>
        <taxon>Solaneae</taxon>
        <taxon>Solanum</taxon>
    </lineage>
</organism>
<evidence type="ECO:0000313" key="2">
    <source>
        <dbReference type="Proteomes" id="UP000011115"/>
    </source>
</evidence>
<dbReference type="Gramene" id="PGSC0003DMT400082356">
    <property type="protein sequence ID" value="PGSC0003DMT400082356"/>
    <property type="gene ID" value="PGSC0003DMG400032496"/>
</dbReference>
<dbReference type="AlphaFoldDB" id="M1D5S7"/>
<dbReference type="InParanoid" id="M1D5S7"/>
<accession>M1D5S7</accession>
<protein>
    <submittedName>
        <fullName evidence="1">Uncharacterized protein</fullName>
    </submittedName>
</protein>
<reference evidence="1" key="2">
    <citation type="submission" date="2015-06" db="UniProtKB">
        <authorList>
            <consortium name="EnsemblPlants"/>
        </authorList>
    </citation>
    <scope>IDENTIFICATION</scope>
    <source>
        <strain evidence="1">DM1-3 516 R44</strain>
    </source>
</reference>
<dbReference type="HOGENOM" id="CLU_2390274_0_0_1"/>
<evidence type="ECO:0000313" key="1">
    <source>
        <dbReference type="EnsemblPlants" id="PGSC0003DMT400082356"/>
    </source>
</evidence>
<keyword evidence="2" id="KW-1185">Reference proteome</keyword>
<dbReference type="PaxDb" id="4113-PGSC0003DMT400082356"/>
<dbReference type="Proteomes" id="UP000011115">
    <property type="component" value="Unassembled WGS sequence"/>
</dbReference>